<reference evidence="6" key="1">
    <citation type="journal article" date="2021" name="Microb. Physiol.">
        <title>Proteogenomic Insights into the Physiology of Marine, Sulfate-Reducing, Filamentous Desulfonema limicola and Desulfonema magnum.</title>
        <authorList>
            <person name="Schnaars V."/>
            <person name="Wohlbrand L."/>
            <person name="Scheve S."/>
            <person name="Hinrichs C."/>
            <person name="Reinhardt R."/>
            <person name="Rabus R."/>
        </authorList>
    </citation>
    <scope>NUCLEOTIDE SEQUENCE</scope>
    <source>
        <strain evidence="6">5ac10</strain>
    </source>
</reference>
<keyword evidence="3" id="KW-0812">Transmembrane</keyword>
<gene>
    <name evidence="6" type="ORF">dnl_42080</name>
</gene>
<feature type="domain" description="CzcB-like barrel-sandwich hybrid" evidence="5">
    <location>
        <begin position="57"/>
        <end position="182"/>
    </location>
</feature>
<dbReference type="RefSeq" id="WP_207687840.1">
    <property type="nucleotide sequence ID" value="NZ_CP061799.1"/>
</dbReference>
<dbReference type="PANTHER" id="PTHR30469">
    <property type="entry name" value="MULTIDRUG RESISTANCE PROTEIN MDTA"/>
    <property type="match status" value="1"/>
</dbReference>
<evidence type="ECO:0000313" key="7">
    <source>
        <dbReference type="Proteomes" id="UP000663720"/>
    </source>
</evidence>
<evidence type="ECO:0000256" key="3">
    <source>
        <dbReference type="SAM" id="Phobius"/>
    </source>
</evidence>
<accession>A0A975GHY8</accession>
<feature type="transmembrane region" description="Helical" evidence="3">
    <location>
        <begin position="7"/>
        <end position="24"/>
    </location>
</feature>
<sequence>MKNRKKSFFIISGIILVLLISFFFKRLKDHPEKIVNKTEVDDNFITSQGTISANESVNIKPTVRERIVEIFFQDGDEVEKGQILLTLNNEEENALRSEAQAVFDEQVLQYNRIQYLVKRKASSQAQLEEEEGLMKIARAKLDNIEARLREFKIRAPFAGVLGIRYVSPGAVVDKDTIITTLDDISSVKLDFQIPETLISSIRPGMKVTVLRKALSEKSFEGKITMISSRINQESKTLNVRAVIPNQDYILKPGMSVIVKLANKHKL</sequence>
<comment type="similarity">
    <text evidence="1">Belongs to the membrane fusion protein (MFP) (TC 8.A.1) family.</text>
</comment>
<dbReference type="KEGG" id="dli:dnl_42080"/>
<keyword evidence="3" id="KW-0472">Membrane</keyword>
<dbReference type="Proteomes" id="UP000663720">
    <property type="component" value="Chromosome"/>
</dbReference>
<keyword evidence="2" id="KW-0175">Coiled coil</keyword>
<feature type="domain" description="CusB-like beta-barrel" evidence="4">
    <location>
        <begin position="189"/>
        <end position="263"/>
    </location>
</feature>
<dbReference type="NCBIfam" id="TIGR01730">
    <property type="entry name" value="RND_mfp"/>
    <property type="match status" value="1"/>
</dbReference>
<dbReference type="Gene3D" id="2.40.50.100">
    <property type="match status" value="1"/>
</dbReference>
<dbReference type="PANTHER" id="PTHR30469:SF11">
    <property type="entry name" value="BLL4320 PROTEIN"/>
    <property type="match status" value="1"/>
</dbReference>
<dbReference type="InterPro" id="IPR058647">
    <property type="entry name" value="BSH_CzcB-like"/>
</dbReference>
<dbReference type="AlphaFoldDB" id="A0A975GHY8"/>
<name>A0A975GHY8_9BACT</name>
<evidence type="ECO:0000256" key="2">
    <source>
        <dbReference type="SAM" id="Coils"/>
    </source>
</evidence>
<dbReference type="SUPFAM" id="SSF111369">
    <property type="entry name" value="HlyD-like secretion proteins"/>
    <property type="match status" value="1"/>
</dbReference>
<evidence type="ECO:0000259" key="4">
    <source>
        <dbReference type="Pfam" id="PF25954"/>
    </source>
</evidence>
<proteinExistence type="inferred from homology"/>
<dbReference type="GO" id="GO:0015562">
    <property type="term" value="F:efflux transmembrane transporter activity"/>
    <property type="evidence" value="ECO:0007669"/>
    <property type="project" value="TreeGrafter"/>
</dbReference>
<dbReference type="Gene3D" id="2.40.30.170">
    <property type="match status" value="1"/>
</dbReference>
<evidence type="ECO:0000259" key="5">
    <source>
        <dbReference type="Pfam" id="PF25973"/>
    </source>
</evidence>
<organism evidence="6 7">
    <name type="scientific">Desulfonema limicola</name>
    <dbReference type="NCBI Taxonomy" id="45656"/>
    <lineage>
        <taxon>Bacteria</taxon>
        <taxon>Pseudomonadati</taxon>
        <taxon>Thermodesulfobacteriota</taxon>
        <taxon>Desulfobacteria</taxon>
        <taxon>Desulfobacterales</taxon>
        <taxon>Desulfococcaceae</taxon>
        <taxon>Desulfonema</taxon>
    </lineage>
</organism>
<dbReference type="EMBL" id="CP061799">
    <property type="protein sequence ID" value="QTA81854.1"/>
    <property type="molecule type" value="Genomic_DNA"/>
</dbReference>
<feature type="coiled-coil region" evidence="2">
    <location>
        <begin position="127"/>
        <end position="154"/>
    </location>
</feature>
<evidence type="ECO:0000313" key="6">
    <source>
        <dbReference type="EMBL" id="QTA81854.1"/>
    </source>
</evidence>
<dbReference type="FunFam" id="2.40.30.170:FF:000010">
    <property type="entry name" value="Efflux RND transporter periplasmic adaptor subunit"/>
    <property type="match status" value="1"/>
</dbReference>
<dbReference type="InterPro" id="IPR058792">
    <property type="entry name" value="Beta-barrel_RND_2"/>
</dbReference>
<dbReference type="InterPro" id="IPR006143">
    <property type="entry name" value="RND_pump_MFP"/>
</dbReference>
<keyword evidence="3" id="KW-1133">Transmembrane helix</keyword>
<evidence type="ECO:0000256" key="1">
    <source>
        <dbReference type="ARBA" id="ARBA00009477"/>
    </source>
</evidence>
<dbReference type="Pfam" id="PF25973">
    <property type="entry name" value="BSH_CzcB"/>
    <property type="match status" value="1"/>
</dbReference>
<keyword evidence="7" id="KW-1185">Reference proteome</keyword>
<protein>
    <submittedName>
        <fullName evidence="6">Efflux transporter, RND family</fullName>
    </submittedName>
</protein>
<dbReference type="Gene3D" id="1.10.287.470">
    <property type="entry name" value="Helix hairpin bin"/>
    <property type="match status" value="1"/>
</dbReference>
<dbReference type="Pfam" id="PF25954">
    <property type="entry name" value="Beta-barrel_RND_2"/>
    <property type="match status" value="1"/>
</dbReference>
<dbReference type="GO" id="GO:1990281">
    <property type="term" value="C:efflux pump complex"/>
    <property type="evidence" value="ECO:0007669"/>
    <property type="project" value="TreeGrafter"/>
</dbReference>